<feature type="compositionally biased region" description="Basic residues" evidence="8">
    <location>
        <begin position="25"/>
        <end position="40"/>
    </location>
</feature>
<feature type="coiled-coil region" evidence="7">
    <location>
        <begin position="407"/>
        <end position="437"/>
    </location>
</feature>
<feature type="coiled-coil region" evidence="7">
    <location>
        <begin position="516"/>
        <end position="571"/>
    </location>
</feature>
<evidence type="ECO:0000256" key="2">
    <source>
        <dbReference type="ARBA" id="ARBA00022723"/>
    </source>
</evidence>
<accession>A0A418ALK0</accession>
<feature type="compositionally biased region" description="Acidic residues" evidence="8">
    <location>
        <begin position="477"/>
        <end position="492"/>
    </location>
</feature>
<dbReference type="GO" id="GO:0005634">
    <property type="term" value="C:nucleus"/>
    <property type="evidence" value="ECO:0007669"/>
    <property type="project" value="UniProtKB-SubCell"/>
</dbReference>
<dbReference type="GO" id="GO:0008270">
    <property type="term" value="F:zinc ion binding"/>
    <property type="evidence" value="ECO:0007669"/>
    <property type="project" value="UniProtKB-KW"/>
</dbReference>
<dbReference type="PROSITE" id="PS01359">
    <property type="entry name" value="ZF_PHD_1"/>
    <property type="match status" value="1"/>
</dbReference>
<dbReference type="AlphaFoldDB" id="A0A418ALK0"/>
<dbReference type="Proteomes" id="UP000285060">
    <property type="component" value="Unassembled WGS sequence"/>
</dbReference>
<dbReference type="CDD" id="cd15539">
    <property type="entry name" value="PHD1_AIRE"/>
    <property type="match status" value="1"/>
</dbReference>
<dbReference type="Gene3D" id="3.30.40.10">
    <property type="entry name" value="Zinc/RING finger domain, C3HC4 (zinc finger)"/>
    <property type="match status" value="2"/>
</dbReference>
<name>A0A418ALK0_9STRA</name>
<dbReference type="SMART" id="SM00249">
    <property type="entry name" value="PHD"/>
    <property type="match status" value="2"/>
</dbReference>
<protein>
    <recommendedName>
        <fullName evidence="9">PHD-type domain-containing protein</fullName>
    </recommendedName>
</protein>
<keyword evidence="2" id="KW-0479">Metal-binding</keyword>
<dbReference type="PANTHER" id="PTHR24102">
    <property type="entry name" value="PHD FINGER PROTEIN"/>
    <property type="match status" value="1"/>
</dbReference>
<reference evidence="10 11" key="1">
    <citation type="submission" date="2018-08" db="EMBL/GenBank/DDBJ databases">
        <title>Aphanomyces genome sequencing and annotation.</title>
        <authorList>
            <person name="Minardi D."/>
            <person name="Oidtmann B."/>
            <person name="Van Der Giezen M."/>
            <person name="Studholme D.J."/>
        </authorList>
    </citation>
    <scope>NUCLEOTIDE SEQUENCE [LARGE SCALE GENOMIC DNA]</scope>
    <source>
        <strain evidence="10 11">NJM0002</strain>
    </source>
</reference>
<dbReference type="Pfam" id="PF00628">
    <property type="entry name" value="PHD"/>
    <property type="match status" value="1"/>
</dbReference>
<dbReference type="InterPro" id="IPR013083">
    <property type="entry name" value="Znf_RING/FYVE/PHD"/>
</dbReference>
<sequence length="953" mass="107991">MMSVGQMCSQEAEVATSSDVEVPRTKKTSSKRARSRKRHSPAPVSDERESSVQDDDDDDDDESTKSDNGGGGGGSDHNRWYCNICKDGGELLCCDRCPRAFHTACLSMDPDDIPRPDSSWFCKLCSDTLERRNAKRAAKDQNRHQREEEKRLRDLAREAKLRERDEALARRSAKALEDKTKRVLEMKERIVKKQKVTYKDREEEKLGKIAENSAETIRQAKEKLEKLEKEDAILKKKEQALAKSRRQNEQDEITDVGPIPETGASASSMGCIHQDSVTMETFSSREGDAGVSEEDADMDPSDRYRFEVVNAPLTVGVPTSNMLNFLSWPAVLANLITAVPRYFNNASPVIKAAVATLDKTEYPQLSITHKLALLEFLITLAYSTDKIGRLINLHVQERTEASKEHNRLLFQEKRDKAEENKRALEQQKADKAKLASEQKVAMQNWLKGGKKGAAPFVDDDSVANSHTDDASSTQSEHDDDDSESSSDEDDEELKGLQAKGIISRQEYLVRKKKLEIERDARRKEKEERARKSKQKEQLLKKRALLVEELNLAMEMRDLDRLQLSLKAAKENGMHTTKKPKVATGVYVAATPADVKLYEDAIEFAERLEADVAKEQEMEERKQSFEKAMREYFIRTQALGKDGASSKYWLFRGDAKRVYVEHSDGKWLYYDSPTSVQGLLEALHDNNPLKKELLPHVDFLVKEMAQSSSATNDEWQNKAKSWGISYHDLTLDEVKKELLRVQETVTARLLTTRGTMWVHIQQAEWIDNVQTATSIPGLVYAVLALEREVSGQDEVLFKVEDDDDEDEDETFAQNSLWPSKQSRDRWISVVTDCFTLSSIALSLAALVQRLDIWSVTGGSSAIKKEAKVKRESKRIDYDDDADGSEASPDWFCVDCENQSCGQCKKGRIRMDSHVICGNEAGTKGCERVFHLKCAKLDKVPVDDWYCKRCLKLTK</sequence>
<evidence type="ECO:0000256" key="6">
    <source>
        <dbReference type="PROSITE-ProRule" id="PRU00146"/>
    </source>
</evidence>
<organism evidence="10 11">
    <name type="scientific">Aphanomyces invadans</name>
    <dbReference type="NCBI Taxonomy" id="157072"/>
    <lineage>
        <taxon>Eukaryota</taxon>
        <taxon>Sar</taxon>
        <taxon>Stramenopiles</taxon>
        <taxon>Oomycota</taxon>
        <taxon>Saprolegniomycetes</taxon>
        <taxon>Saprolegniales</taxon>
        <taxon>Verrucalvaceae</taxon>
        <taxon>Aphanomyces</taxon>
    </lineage>
</organism>
<keyword evidence="3 6" id="KW-0863">Zinc-finger</keyword>
<dbReference type="InterPro" id="IPR001965">
    <property type="entry name" value="Znf_PHD"/>
</dbReference>
<evidence type="ECO:0000313" key="11">
    <source>
        <dbReference type="Proteomes" id="UP000285060"/>
    </source>
</evidence>
<evidence type="ECO:0000256" key="1">
    <source>
        <dbReference type="ARBA" id="ARBA00004123"/>
    </source>
</evidence>
<evidence type="ECO:0000256" key="7">
    <source>
        <dbReference type="SAM" id="Coils"/>
    </source>
</evidence>
<evidence type="ECO:0000313" key="10">
    <source>
        <dbReference type="EMBL" id="RHY25597.1"/>
    </source>
</evidence>
<dbReference type="SUPFAM" id="SSF57903">
    <property type="entry name" value="FYVE/PHD zinc finger"/>
    <property type="match status" value="2"/>
</dbReference>
<feature type="domain" description="PHD-type" evidence="9">
    <location>
        <begin position="79"/>
        <end position="128"/>
    </location>
</feature>
<dbReference type="CDD" id="cd15489">
    <property type="entry name" value="PHD_SF"/>
    <property type="match status" value="1"/>
</dbReference>
<evidence type="ECO:0000256" key="8">
    <source>
        <dbReference type="SAM" id="MobiDB-lite"/>
    </source>
</evidence>
<feature type="region of interest" description="Disordered" evidence="8">
    <location>
        <begin position="242"/>
        <end position="268"/>
    </location>
</feature>
<evidence type="ECO:0000256" key="4">
    <source>
        <dbReference type="ARBA" id="ARBA00022833"/>
    </source>
</evidence>
<dbReference type="EMBL" id="QUSY01001246">
    <property type="protein sequence ID" value="RHY25597.1"/>
    <property type="molecule type" value="Genomic_DNA"/>
</dbReference>
<proteinExistence type="predicted"/>
<dbReference type="InterPro" id="IPR019786">
    <property type="entry name" value="Zinc_finger_PHD-type_CS"/>
</dbReference>
<evidence type="ECO:0000256" key="3">
    <source>
        <dbReference type="ARBA" id="ARBA00022771"/>
    </source>
</evidence>
<dbReference type="InterPro" id="IPR019787">
    <property type="entry name" value="Znf_PHD-finger"/>
</dbReference>
<dbReference type="InterPro" id="IPR011011">
    <property type="entry name" value="Znf_FYVE_PHD"/>
</dbReference>
<dbReference type="InterPro" id="IPR028941">
    <property type="entry name" value="WHIM2_dom"/>
</dbReference>
<evidence type="ECO:0000256" key="5">
    <source>
        <dbReference type="ARBA" id="ARBA00023242"/>
    </source>
</evidence>
<dbReference type="VEuPathDB" id="FungiDB:H310_04070"/>
<feature type="compositionally biased region" description="Acidic residues" evidence="8">
    <location>
        <begin position="52"/>
        <end position="62"/>
    </location>
</feature>
<keyword evidence="11" id="KW-1185">Reference proteome</keyword>
<keyword evidence="4" id="KW-0862">Zinc</keyword>
<keyword evidence="7" id="KW-0175">Coiled coil</keyword>
<comment type="caution">
    <text evidence="10">The sequence shown here is derived from an EMBL/GenBank/DDBJ whole genome shotgun (WGS) entry which is preliminary data.</text>
</comment>
<keyword evidence="5" id="KW-0539">Nucleus</keyword>
<evidence type="ECO:0000259" key="9">
    <source>
        <dbReference type="PROSITE" id="PS50016"/>
    </source>
</evidence>
<feature type="region of interest" description="Disordered" evidence="8">
    <location>
        <begin position="1"/>
        <end position="73"/>
    </location>
</feature>
<comment type="subcellular location">
    <subcellularLocation>
        <location evidence="1">Nucleus</location>
    </subcellularLocation>
</comment>
<dbReference type="Pfam" id="PF15613">
    <property type="entry name" value="WSD"/>
    <property type="match status" value="1"/>
</dbReference>
<dbReference type="PROSITE" id="PS50016">
    <property type="entry name" value="ZF_PHD_2"/>
    <property type="match status" value="1"/>
</dbReference>
<feature type="coiled-coil region" evidence="7">
    <location>
        <begin position="135"/>
        <end position="165"/>
    </location>
</feature>
<gene>
    <name evidence="10" type="ORF">DYB32_008207</name>
</gene>
<feature type="region of interest" description="Disordered" evidence="8">
    <location>
        <begin position="451"/>
        <end position="496"/>
    </location>
</feature>
<dbReference type="PANTHER" id="PTHR24102:SF28">
    <property type="entry name" value="PHD-TYPE DOMAIN-CONTAINING PROTEIN"/>
    <property type="match status" value="1"/>
</dbReference>
<feature type="compositionally biased region" description="Polar residues" evidence="8">
    <location>
        <begin position="462"/>
        <end position="474"/>
    </location>
</feature>